<dbReference type="SUPFAM" id="SSF52218">
    <property type="entry name" value="Flavoproteins"/>
    <property type="match status" value="1"/>
</dbReference>
<dbReference type="InterPro" id="IPR029039">
    <property type="entry name" value="Flavoprotein-like_sf"/>
</dbReference>
<keyword evidence="2" id="KW-0004">4Fe-4S</keyword>
<reference evidence="9 10" key="1">
    <citation type="submission" date="2021-05" db="EMBL/GenBank/DDBJ databases">
        <title>Fusibacter ferrireducens sp. nov., an anaerobic, sulfur- and Fe-reducing bacterium isolated from the mangrove sediment.</title>
        <authorList>
            <person name="Qiu D."/>
        </authorList>
    </citation>
    <scope>NUCLEOTIDE SEQUENCE [LARGE SCALE GENOMIC DNA]</scope>
    <source>
        <strain evidence="9 10">DSM 12116</strain>
    </source>
</reference>
<dbReference type="Gene3D" id="3.30.70.20">
    <property type="match status" value="1"/>
</dbReference>
<dbReference type="PANTHER" id="PTHR43687">
    <property type="entry name" value="ADENYLYLSULFATE REDUCTASE, BETA SUBUNIT"/>
    <property type="match status" value="1"/>
</dbReference>
<dbReference type="Proteomes" id="UP000746471">
    <property type="component" value="Unassembled WGS sequence"/>
</dbReference>
<protein>
    <submittedName>
        <fullName evidence="9">EFR1 family ferrodoxin</fullName>
    </submittedName>
</protein>
<dbReference type="InterPro" id="IPR047964">
    <property type="entry name" value="EFR1-like"/>
</dbReference>
<keyword evidence="10" id="KW-1185">Reference proteome</keyword>
<evidence type="ECO:0000256" key="1">
    <source>
        <dbReference type="ARBA" id="ARBA00022448"/>
    </source>
</evidence>
<organism evidence="9 10">
    <name type="scientific">Fusibacter paucivorans</name>
    <dbReference type="NCBI Taxonomy" id="76009"/>
    <lineage>
        <taxon>Bacteria</taxon>
        <taxon>Bacillati</taxon>
        <taxon>Bacillota</taxon>
        <taxon>Clostridia</taxon>
        <taxon>Eubacteriales</taxon>
        <taxon>Eubacteriales Family XII. Incertae Sedis</taxon>
        <taxon>Fusibacter</taxon>
    </lineage>
</organism>
<dbReference type="PANTHER" id="PTHR43687:SF6">
    <property type="entry name" value="L-ASPARTATE SEMIALDEHYDE SULFURTRANSFERASE IRON-SULFUR SUBUNIT"/>
    <property type="match status" value="1"/>
</dbReference>
<dbReference type="PROSITE" id="PS51379">
    <property type="entry name" value="4FE4S_FER_2"/>
    <property type="match status" value="2"/>
</dbReference>
<proteinExistence type="predicted"/>
<dbReference type="InterPro" id="IPR017896">
    <property type="entry name" value="4Fe4S_Fe-S-bd"/>
</dbReference>
<dbReference type="InterPro" id="IPR050572">
    <property type="entry name" value="Fe-S_Ferredoxin"/>
</dbReference>
<sequence>MLEKKQIVLFYFSGTGNTTRIANEMLNAFSVYQYKAVLRNMIHLDSVELPDACHVGLIFPVAIQSTFPIVWQFAESLPSGQGRKIFMADTMEQFSGGIVGPMKKLLTKKGYQCIGAREFKMSTSMQLSRKKQFEGEIKDKRALIDVDRYVRDLIDGRAKWRRIPILSDLMRRISHSPKVWQNMSQKITLDASKCIGCGQCSHFCPMQAIEMVGRIPERNHERCIACMRCLNFCPVNAYKLYGKQALQKKVVDVNAL</sequence>
<name>A0ABS5PTV9_9FIRM</name>
<keyword evidence="1" id="KW-0813">Transport</keyword>
<dbReference type="Pfam" id="PF13237">
    <property type="entry name" value="Fer4_10"/>
    <property type="match status" value="1"/>
</dbReference>
<dbReference type="EMBL" id="JAHBCL010000048">
    <property type="protein sequence ID" value="MBS7528608.1"/>
    <property type="molecule type" value="Genomic_DNA"/>
</dbReference>
<gene>
    <name evidence="9" type="ORF">KHM83_18220</name>
</gene>
<dbReference type="InterPro" id="IPR000283">
    <property type="entry name" value="NADH_UbQ_OxRdtase_75kDa_su_CS"/>
</dbReference>
<feature type="domain" description="4Fe-4S ferredoxin-type" evidence="8">
    <location>
        <begin position="185"/>
        <end position="214"/>
    </location>
</feature>
<dbReference type="InterPro" id="IPR017900">
    <property type="entry name" value="4Fe4S_Fe_S_CS"/>
</dbReference>
<evidence type="ECO:0000256" key="4">
    <source>
        <dbReference type="ARBA" id="ARBA00022737"/>
    </source>
</evidence>
<comment type="caution">
    <text evidence="9">The sequence shown here is derived from an EMBL/GenBank/DDBJ whole genome shotgun (WGS) entry which is preliminary data.</text>
</comment>
<evidence type="ECO:0000256" key="5">
    <source>
        <dbReference type="ARBA" id="ARBA00022982"/>
    </source>
</evidence>
<dbReference type="PROSITE" id="PS00643">
    <property type="entry name" value="COMPLEX1_75K_3"/>
    <property type="match status" value="1"/>
</dbReference>
<dbReference type="SUPFAM" id="SSF54862">
    <property type="entry name" value="4Fe-4S ferredoxins"/>
    <property type="match status" value="1"/>
</dbReference>
<accession>A0ABS5PTV9</accession>
<dbReference type="NCBIfam" id="NF038196">
    <property type="entry name" value="ferrodoxin_EFR1"/>
    <property type="match status" value="1"/>
</dbReference>
<dbReference type="RefSeq" id="WP_213238465.1">
    <property type="nucleotide sequence ID" value="NZ_JAHBCL010000048.1"/>
</dbReference>
<feature type="domain" description="4Fe-4S ferredoxin-type" evidence="8">
    <location>
        <begin position="216"/>
        <end position="243"/>
    </location>
</feature>
<evidence type="ECO:0000256" key="7">
    <source>
        <dbReference type="ARBA" id="ARBA00023014"/>
    </source>
</evidence>
<evidence type="ECO:0000256" key="3">
    <source>
        <dbReference type="ARBA" id="ARBA00022723"/>
    </source>
</evidence>
<keyword evidence="4" id="KW-0677">Repeat</keyword>
<dbReference type="PROSITE" id="PS00198">
    <property type="entry name" value="4FE4S_FER_1"/>
    <property type="match status" value="2"/>
</dbReference>
<evidence type="ECO:0000256" key="2">
    <source>
        <dbReference type="ARBA" id="ARBA00022485"/>
    </source>
</evidence>
<evidence type="ECO:0000313" key="10">
    <source>
        <dbReference type="Proteomes" id="UP000746471"/>
    </source>
</evidence>
<keyword evidence="7" id="KW-0411">Iron-sulfur</keyword>
<keyword evidence="5" id="KW-0249">Electron transport</keyword>
<keyword evidence="6" id="KW-0408">Iron</keyword>
<evidence type="ECO:0000259" key="8">
    <source>
        <dbReference type="PROSITE" id="PS51379"/>
    </source>
</evidence>
<dbReference type="Gene3D" id="3.40.50.360">
    <property type="match status" value="1"/>
</dbReference>
<keyword evidence="3" id="KW-0479">Metal-binding</keyword>
<evidence type="ECO:0000313" key="9">
    <source>
        <dbReference type="EMBL" id="MBS7528608.1"/>
    </source>
</evidence>
<evidence type="ECO:0000256" key="6">
    <source>
        <dbReference type="ARBA" id="ARBA00023004"/>
    </source>
</evidence>